<evidence type="ECO:0000313" key="16">
    <source>
        <dbReference type="Proteomes" id="UP000035062"/>
    </source>
</evidence>
<evidence type="ECO:0000256" key="5">
    <source>
        <dbReference type="ARBA" id="ARBA00022729"/>
    </source>
</evidence>
<protein>
    <submittedName>
        <fullName evidence="15">Putative exogenous ferric siderophore receptor</fullName>
    </submittedName>
</protein>
<keyword evidence="15" id="KW-0675">Receptor</keyword>
<dbReference type="AlphaFoldDB" id="I8U6T5"/>
<dbReference type="PANTHER" id="PTHR30069">
    <property type="entry name" value="TONB-DEPENDENT OUTER MEMBRANE RECEPTOR"/>
    <property type="match status" value="1"/>
</dbReference>
<feature type="domain" description="TonB-dependent receptor plug" evidence="14">
    <location>
        <begin position="47"/>
        <end position="160"/>
    </location>
</feature>
<proteinExistence type="inferred from homology"/>
<feature type="domain" description="TonB-dependent receptor-like beta-barrel" evidence="13">
    <location>
        <begin position="264"/>
        <end position="734"/>
    </location>
</feature>
<dbReference type="RefSeq" id="WP_008984766.1">
    <property type="nucleotide sequence ID" value="NZ_AKKU01000015.1"/>
</dbReference>
<evidence type="ECO:0000256" key="4">
    <source>
        <dbReference type="ARBA" id="ARBA00022692"/>
    </source>
</evidence>
<dbReference type="SUPFAM" id="SSF56935">
    <property type="entry name" value="Porins"/>
    <property type="match status" value="1"/>
</dbReference>
<dbReference type="GO" id="GO:0015344">
    <property type="term" value="F:siderophore uptake transmembrane transporter activity"/>
    <property type="evidence" value="ECO:0007669"/>
    <property type="project" value="TreeGrafter"/>
</dbReference>
<evidence type="ECO:0000256" key="1">
    <source>
        <dbReference type="ARBA" id="ARBA00004571"/>
    </source>
</evidence>
<name>I8U6T5_9ALTE</name>
<evidence type="ECO:0000256" key="10">
    <source>
        <dbReference type="PROSITE-ProRule" id="PRU01360"/>
    </source>
</evidence>
<dbReference type="PROSITE" id="PS52016">
    <property type="entry name" value="TONB_DEPENDENT_REC_3"/>
    <property type="match status" value="1"/>
</dbReference>
<keyword evidence="5 12" id="KW-0732">Signal</keyword>
<dbReference type="PANTHER" id="PTHR30069:SF53">
    <property type="entry name" value="COLICIN I RECEPTOR-RELATED"/>
    <property type="match status" value="1"/>
</dbReference>
<dbReference type="eggNOG" id="COG4771">
    <property type="taxonomic scope" value="Bacteria"/>
</dbReference>
<dbReference type="InterPro" id="IPR000531">
    <property type="entry name" value="Beta-barrel_TonB"/>
</dbReference>
<dbReference type="GO" id="GO:0044718">
    <property type="term" value="P:siderophore transmembrane transport"/>
    <property type="evidence" value="ECO:0007669"/>
    <property type="project" value="TreeGrafter"/>
</dbReference>
<evidence type="ECO:0000256" key="11">
    <source>
        <dbReference type="RuleBase" id="RU003357"/>
    </source>
</evidence>
<dbReference type="InterPro" id="IPR039426">
    <property type="entry name" value="TonB-dep_rcpt-like"/>
</dbReference>
<evidence type="ECO:0000256" key="7">
    <source>
        <dbReference type="ARBA" id="ARBA00023077"/>
    </source>
</evidence>
<comment type="caution">
    <text evidence="15">The sequence shown here is derived from an EMBL/GenBank/DDBJ whole genome shotgun (WGS) entry which is preliminary data.</text>
</comment>
<comment type="similarity">
    <text evidence="10 11">Belongs to the TonB-dependent receptor family.</text>
</comment>
<evidence type="ECO:0000256" key="3">
    <source>
        <dbReference type="ARBA" id="ARBA00022452"/>
    </source>
</evidence>
<keyword evidence="3 10" id="KW-1134">Transmembrane beta strand</keyword>
<keyword evidence="8 10" id="KW-0472">Membrane</keyword>
<keyword evidence="2 10" id="KW-0813">Transport</keyword>
<evidence type="ECO:0000313" key="15">
    <source>
        <dbReference type="EMBL" id="EIW89031.1"/>
    </source>
</evidence>
<dbReference type="Pfam" id="PF07715">
    <property type="entry name" value="Plug"/>
    <property type="match status" value="1"/>
</dbReference>
<evidence type="ECO:0000256" key="9">
    <source>
        <dbReference type="ARBA" id="ARBA00023237"/>
    </source>
</evidence>
<dbReference type="PATRIC" id="fig|1195246.3.peg.1894"/>
<dbReference type="PROSITE" id="PS51257">
    <property type="entry name" value="PROKAR_LIPOPROTEIN"/>
    <property type="match status" value="1"/>
</dbReference>
<comment type="subcellular location">
    <subcellularLocation>
        <location evidence="1 10">Cell outer membrane</location>
        <topology evidence="1 10">Multi-pass membrane protein</topology>
    </subcellularLocation>
</comment>
<keyword evidence="7 11" id="KW-0798">TonB box</keyword>
<dbReference type="InterPro" id="IPR037066">
    <property type="entry name" value="Plug_dom_sf"/>
</dbReference>
<keyword evidence="6" id="KW-0406">Ion transport</keyword>
<dbReference type="Gene3D" id="2.40.170.20">
    <property type="entry name" value="TonB-dependent receptor, beta-barrel domain"/>
    <property type="match status" value="1"/>
</dbReference>
<accession>I8U6T5</accession>
<dbReference type="Gene3D" id="2.170.130.10">
    <property type="entry name" value="TonB-dependent receptor, plug domain"/>
    <property type="match status" value="1"/>
</dbReference>
<dbReference type="STRING" id="1195246.AGRI_09595"/>
<evidence type="ECO:0000256" key="8">
    <source>
        <dbReference type="ARBA" id="ARBA00023136"/>
    </source>
</evidence>
<gene>
    <name evidence="15" type="ORF">AGRI_09595</name>
</gene>
<evidence type="ECO:0000256" key="2">
    <source>
        <dbReference type="ARBA" id="ARBA00022448"/>
    </source>
</evidence>
<dbReference type="GO" id="GO:0009279">
    <property type="term" value="C:cell outer membrane"/>
    <property type="evidence" value="ECO:0007669"/>
    <property type="project" value="UniProtKB-SubCell"/>
</dbReference>
<keyword evidence="4 10" id="KW-0812">Transmembrane</keyword>
<dbReference type="Proteomes" id="UP000035062">
    <property type="component" value="Unassembled WGS sequence"/>
</dbReference>
<keyword evidence="16" id="KW-1185">Reference proteome</keyword>
<reference evidence="15 16" key="1">
    <citation type="journal article" date="2012" name="J. Bacteriol.">
        <title>Genome Sequence of Pectin-Degrading Alishewanella agri, Isolated from Landfill Soil.</title>
        <authorList>
            <person name="Kim J."/>
            <person name="Jung J."/>
            <person name="Sung J.S."/>
            <person name="Chun J."/>
            <person name="Park W."/>
        </authorList>
    </citation>
    <scope>NUCLEOTIDE SEQUENCE [LARGE SCALE GENOMIC DNA]</scope>
    <source>
        <strain evidence="15 16">BL06</strain>
    </source>
</reference>
<feature type="chain" id="PRO_5003714769" evidence="12">
    <location>
        <begin position="24"/>
        <end position="776"/>
    </location>
</feature>
<organism evidence="15 16">
    <name type="scientific">Alishewanella agri BL06</name>
    <dbReference type="NCBI Taxonomy" id="1195246"/>
    <lineage>
        <taxon>Bacteria</taxon>
        <taxon>Pseudomonadati</taxon>
        <taxon>Pseudomonadota</taxon>
        <taxon>Gammaproteobacteria</taxon>
        <taxon>Alteromonadales</taxon>
        <taxon>Alteromonadaceae</taxon>
        <taxon>Alishewanella</taxon>
    </lineage>
</organism>
<dbReference type="EMBL" id="AKKU01000015">
    <property type="protein sequence ID" value="EIW89031.1"/>
    <property type="molecule type" value="Genomic_DNA"/>
</dbReference>
<evidence type="ECO:0000259" key="14">
    <source>
        <dbReference type="Pfam" id="PF07715"/>
    </source>
</evidence>
<dbReference type="Pfam" id="PF00593">
    <property type="entry name" value="TonB_dep_Rec_b-barrel"/>
    <property type="match status" value="1"/>
</dbReference>
<dbReference type="CDD" id="cd01347">
    <property type="entry name" value="ligand_gated_channel"/>
    <property type="match status" value="1"/>
</dbReference>
<evidence type="ECO:0000259" key="13">
    <source>
        <dbReference type="Pfam" id="PF00593"/>
    </source>
</evidence>
<dbReference type="InterPro" id="IPR012910">
    <property type="entry name" value="Plug_dom"/>
</dbReference>
<dbReference type="InterPro" id="IPR036942">
    <property type="entry name" value="Beta-barrel_TonB_sf"/>
</dbReference>
<feature type="signal peptide" evidence="12">
    <location>
        <begin position="1"/>
        <end position="23"/>
    </location>
</feature>
<evidence type="ECO:0000256" key="12">
    <source>
        <dbReference type="SAM" id="SignalP"/>
    </source>
</evidence>
<evidence type="ECO:0000256" key="6">
    <source>
        <dbReference type="ARBA" id="ARBA00023065"/>
    </source>
</evidence>
<sequence>MLSRFSTLSAAIAVACGSLPTLAEVSSQADYDLEVIVVTASGYEQKLVDAPASISVVSREDLQNRPYTSLADALRDIEGIDVGAGQDKHGNISITMRGLPAEYTLILIDGRRQSDIGNIGPNNFRNSQFMYMPPLEAIERIEVVRGPMSTLYGADAIGGVVNIVTRRDLEQTHGSVTLSSNLQQDSQYGNDHKADFYLTGPTGLAALTYALRGSIYDRGESDPTYSESRPLPDGSNWVDEGSFGDKKIVAAKIWNLGTSLNYALTEKQRLTFEYDVARQRYDNTEGQTGTLDSVESLWRASNGGIVQPRVGYTPYQRVQREQVVLAHQGRFDAGTLSSSLTWSSSENLGRSLPLTVDERLALQQIWDTARLAQNTNRPQLTPALREQLQADFLPRPLRELAIENLIVDSKWDSSIGNHYYVTGFQYLDSEMEDGVFGMYGDGFRDGTTQRHRQLAVFAEDSWELHPKLTLTFGGRYDDHNIFNGQFSPRVYFNFRTESAWTLKGGVSTGYKTPEPNQLFPGITGFGGQGVSPMVGTPDLQPETSVNYELASYYQGEQFSGNITLFLSDFKDKIITQDNLPNCELVTSGIPCVDIGPGWAALGYNQFSQAANVDKSVTRGVELAGKYQFTDSLSLNANYTYTDSEVKTGVSAGLPLVNTPKNMLNATLNWQLAEPLSVQLIAEVRSKRFRGVAEISGPSGPETVEQYYQSYELLHLGLRYRYSEQLSLSARINNLLDDDLSSRSCVLAVTEDTYNCTADYNTTQQARSLWLSASYRF</sequence>
<keyword evidence="9 10" id="KW-0998">Cell outer membrane</keyword>